<evidence type="ECO:0000313" key="1">
    <source>
        <dbReference type="EMBL" id="CAH1779390.1"/>
    </source>
</evidence>
<organism evidence="1 2">
    <name type="scientific">Owenia fusiformis</name>
    <name type="common">Polychaete worm</name>
    <dbReference type="NCBI Taxonomy" id="6347"/>
    <lineage>
        <taxon>Eukaryota</taxon>
        <taxon>Metazoa</taxon>
        <taxon>Spiralia</taxon>
        <taxon>Lophotrochozoa</taxon>
        <taxon>Annelida</taxon>
        <taxon>Polychaeta</taxon>
        <taxon>Sedentaria</taxon>
        <taxon>Canalipalpata</taxon>
        <taxon>Sabellida</taxon>
        <taxon>Oweniida</taxon>
        <taxon>Oweniidae</taxon>
        <taxon>Owenia</taxon>
    </lineage>
</organism>
<comment type="caution">
    <text evidence="1">The sequence shown here is derived from an EMBL/GenBank/DDBJ whole genome shotgun (WGS) entry which is preliminary data.</text>
</comment>
<accession>A0A8J1XSN7</accession>
<reference evidence="1" key="1">
    <citation type="submission" date="2022-03" db="EMBL/GenBank/DDBJ databases">
        <authorList>
            <person name="Martin C."/>
        </authorList>
    </citation>
    <scope>NUCLEOTIDE SEQUENCE</scope>
</reference>
<sequence>MLLDINLTCFTFVVAIVASHGRSLPGTSGIGGLGGMVGLGGPPSFVGYNPATTCKVTDWGEWSTKPNIFECGMVFKTRDVVGIRKNCLVPNLVQMKRECGPPSVSKTTYAVKTYFLGQIGLNAALERGGSGVVPDNQVQGTDLLFLVDSSGSIGRANFRVIKEFMKFLLDNIPSISTTGTRVGAITYSDRAMTTKNFGFSDYSTVASLKSAINDISYQGGIWSQTTSALKLADEMFAKEGRRNARKVLFLLTDGPTNGPHEPSPVRIAMNMKARGAEIFAMGFTPNVNESELSLIASSGNHIFYCATYRCFRAVEYLTTRLV</sequence>
<evidence type="ECO:0000313" key="2">
    <source>
        <dbReference type="Proteomes" id="UP000749559"/>
    </source>
</evidence>
<dbReference type="InterPro" id="IPR050525">
    <property type="entry name" value="ECM_Assembly_Org"/>
</dbReference>
<dbReference type="PROSITE" id="PS50234">
    <property type="entry name" value="VWFA"/>
    <property type="match status" value="1"/>
</dbReference>
<dbReference type="Proteomes" id="UP000749559">
    <property type="component" value="Unassembled WGS sequence"/>
</dbReference>
<dbReference type="PANTHER" id="PTHR24020:SF20">
    <property type="entry name" value="PH DOMAIN-CONTAINING PROTEIN"/>
    <property type="match status" value="1"/>
</dbReference>
<dbReference type="AlphaFoldDB" id="A0A8J1XSN7"/>
<dbReference type="InterPro" id="IPR002035">
    <property type="entry name" value="VWF_A"/>
</dbReference>
<dbReference type="Pfam" id="PF00092">
    <property type="entry name" value="VWA"/>
    <property type="match status" value="1"/>
</dbReference>
<dbReference type="PANTHER" id="PTHR24020">
    <property type="entry name" value="COLLAGEN ALPHA"/>
    <property type="match status" value="1"/>
</dbReference>
<keyword evidence="2" id="KW-1185">Reference proteome</keyword>
<dbReference type="OrthoDB" id="6132182at2759"/>
<name>A0A8J1XSN7_OWEFU</name>
<dbReference type="PRINTS" id="PR00453">
    <property type="entry name" value="VWFADOMAIN"/>
</dbReference>
<proteinExistence type="predicted"/>
<dbReference type="EMBL" id="CAIIXF020000003">
    <property type="protein sequence ID" value="CAH1779390.1"/>
    <property type="molecule type" value="Genomic_DNA"/>
</dbReference>
<dbReference type="CDD" id="cd01450">
    <property type="entry name" value="vWFA_subfamily_ECM"/>
    <property type="match status" value="1"/>
</dbReference>
<dbReference type="InterPro" id="IPR036465">
    <property type="entry name" value="vWFA_dom_sf"/>
</dbReference>
<protein>
    <submittedName>
        <fullName evidence="1">Uncharacterized protein</fullName>
    </submittedName>
</protein>
<dbReference type="SMART" id="SM00327">
    <property type="entry name" value="VWA"/>
    <property type="match status" value="1"/>
</dbReference>
<dbReference type="SUPFAM" id="SSF53300">
    <property type="entry name" value="vWA-like"/>
    <property type="match status" value="1"/>
</dbReference>
<gene>
    <name evidence="1" type="ORF">OFUS_LOCUS6204</name>
</gene>
<dbReference type="Gene3D" id="3.40.50.410">
    <property type="entry name" value="von Willebrand factor, type A domain"/>
    <property type="match status" value="1"/>
</dbReference>